<evidence type="ECO:0000256" key="4">
    <source>
        <dbReference type="ARBA" id="ARBA00022989"/>
    </source>
</evidence>
<dbReference type="Pfam" id="PF01810">
    <property type="entry name" value="LysE"/>
    <property type="match status" value="1"/>
</dbReference>
<comment type="caution">
    <text evidence="7">The sequence shown here is derived from an EMBL/GenBank/DDBJ whole genome shotgun (WGS) entry which is preliminary data.</text>
</comment>
<feature type="transmembrane region" description="Helical" evidence="6">
    <location>
        <begin position="151"/>
        <end position="174"/>
    </location>
</feature>
<evidence type="ECO:0000256" key="5">
    <source>
        <dbReference type="ARBA" id="ARBA00023136"/>
    </source>
</evidence>
<dbReference type="GO" id="GO:0005886">
    <property type="term" value="C:plasma membrane"/>
    <property type="evidence" value="ECO:0007669"/>
    <property type="project" value="UniProtKB-SubCell"/>
</dbReference>
<accession>A0A6N9TAT5</accession>
<dbReference type="GO" id="GO:0015171">
    <property type="term" value="F:amino acid transmembrane transporter activity"/>
    <property type="evidence" value="ECO:0007669"/>
    <property type="project" value="TreeGrafter"/>
</dbReference>
<gene>
    <name evidence="7" type="ORF">GTK09_16425</name>
</gene>
<keyword evidence="5 6" id="KW-0472">Membrane</keyword>
<keyword evidence="3 6" id="KW-0812">Transmembrane</keyword>
<proteinExistence type="predicted"/>
<feature type="transmembrane region" description="Helical" evidence="6">
    <location>
        <begin position="42"/>
        <end position="68"/>
    </location>
</feature>
<reference evidence="7 8" key="1">
    <citation type="submission" date="2020-01" db="EMBL/GenBank/DDBJ databases">
        <title>Jiella pacifica sp. nov.</title>
        <authorList>
            <person name="Xue Z."/>
            <person name="Zhu S."/>
            <person name="Chen J."/>
            <person name="Yang J."/>
        </authorList>
    </citation>
    <scope>NUCLEOTIDE SEQUENCE [LARGE SCALE GENOMIC DNA]</scope>
    <source>
        <strain evidence="7 8">40Bstr34</strain>
    </source>
</reference>
<feature type="transmembrane region" description="Helical" evidence="6">
    <location>
        <begin position="118"/>
        <end position="139"/>
    </location>
</feature>
<dbReference type="PANTHER" id="PTHR30086">
    <property type="entry name" value="ARGININE EXPORTER PROTEIN ARGO"/>
    <property type="match status" value="1"/>
</dbReference>
<evidence type="ECO:0000313" key="8">
    <source>
        <dbReference type="Proteomes" id="UP000469011"/>
    </source>
</evidence>
<feature type="transmembrane region" description="Helical" evidence="6">
    <location>
        <begin position="186"/>
        <end position="205"/>
    </location>
</feature>
<keyword evidence="2" id="KW-1003">Cell membrane</keyword>
<evidence type="ECO:0000256" key="2">
    <source>
        <dbReference type="ARBA" id="ARBA00022475"/>
    </source>
</evidence>
<evidence type="ECO:0000313" key="7">
    <source>
        <dbReference type="EMBL" id="NDW06008.1"/>
    </source>
</evidence>
<organism evidence="7 8">
    <name type="scientific">Jiella pacifica</name>
    <dbReference type="NCBI Taxonomy" id="2696469"/>
    <lineage>
        <taxon>Bacteria</taxon>
        <taxon>Pseudomonadati</taxon>
        <taxon>Pseudomonadota</taxon>
        <taxon>Alphaproteobacteria</taxon>
        <taxon>Hyphomicrobiales</taxon>
        <taxon>Aurantimonadaceae</taxon>
        <taxon>Jiella</taxon>
    </lineage>
</organism>
<dbReference type="PANTHER" id="PTHR30086:SF20">
    <property type="entry name" value="ARGININE EXPORTER PROTEIN ARGO-RELATED"/>
    <property type="match status" value="1"/>
</dbReference>
<protein>
    <submittedName>
        <fullName evidence="7">LysE family transporter</fullName>
    </submittedName>
</protein>
<comment type="subcellular location">
    <subcellularLocation>
        <location evidence="1">Cell membrane</location>
        <topology evidence="1">Multi-pass membrane protein</topology>
    </subcellularLocation>
</comment>
<dbReference type="RefSeq" id="WP_163464475.1">
    <property type="nucleotide sequence ID" value="NZ_JAAAMG010000013.1"/>
</dbReference>
<dbReference type="PIRSF" id="PIRSF006324">
    <property type="entry name" value="LeuE"/>
    <property type="match status" value="1"/>
</dbReference>
<sequence>MIGFHQVLAFGFAASLLLVTPGPSVLYVTSRTLNGGALAGVRSIVGLAVGDFLQVLAVALGIAAVVAASPTALQALKLVGACYLLYLAWKCLPRPGVTAAETNAAETPRPDKSFRDAVIVNGLNPKSTLFFLAFLPSFVEPTHGPTWLQALSLGLVFVLVGIITNGAWALAAGAARSRTSLGSNAIAQHWLPAIVLMGLAALTFWQL</sequence>
<keyword evidence="8" id="KW-1185">Reference proteome</keyword>
<keyword evidence="4 6" id="KW-1133">Transmembrane helix</keyword>
<dbReference type="EMBL" id="JAAAMG010000013">
    <property type="protein sequence ID" value="NDW06008.1"/>
    <property type="molecule type" value="Genomic_DNA"/>
</dbReference>
<evidence type="ECO:0000256" key="3">
    <source>
        <dbReference type="ARBA" id="ARBA00022692"/>
    </source>
</evidence>
<dbReference type="Proteomes" id="UP000469011">
    <property type="component" value="Unassembled WGS sequence"/>
</dbReference>
<dbReference type="InterPro" id="IPR001123">
    <property type="entry name" value="LeuE-type"/>
</dbReference>
<evidence type="ECO:0000256" key="1">
    <source>
        <dbReference type="ARBA" id="ARBA00004651"/>
    </source>
</evidence>
<name>A0A6N9TAT5_9HYPH</name>
<dbReference type="AlphaFoldDB" id="A0A6N9TAT5"/>
<evidence type="ECO:0000256" key="6">
    <source>
        <dbReference type="SAM" id="Phobius"/>
    </source>
</evidence>